<sequence length="80" mass="8599">MARIKRLDAPKAQSNGSRQSAQIAVTSQARPTGPLRSGRLPALYLRLWQPGRWLVPGGAAQMGRGPRYGVQSQLGGTESE</sequence>
<name>A0A086T4U9_HAPC1</name>
<dbReference type="Proteomes" id="UP000029964">
    <property type="component" value="Unassembled WGS sequence"/>
</dbReference>
<feature type="compositionally biased region" description="Polar residues" evidence="1">
    <location>
        <begin position="12"/>
        <end position="30"/>
    </location>
</feature>
<feature type="compositionally biased region" description="Polar residues" evidence="1">
    <location>
        <begin position="70"/>
        <end position="80"/>
    </location>
</feature>
<evidence type="ECO:0000313" key="3">
    <source>
        <dbReference type="Proteomes" id="UP000029964"/>
    </source>
</evidence>
<keyword evidence="3" id="KW-1185">Reference proteome</keyword>
<gene>
    <name evidence="2" type="ORF">ACRE_048430</name>
</gene>
<dbReference type="HOGENOM" id="CLU_2589163_0_0_1"/>
<dbReference type="AlphaFoldDB" id="A0A086T4U9"/>
<reference evidence="3" key="1">
    <citation type="journal article" date="2014" name="Genome Announc.">
        <title>Genome sequence and annotation of Acremonium chrysogenum, producer of the beta-lactam antibiotic cephalosporin C.</title>
        <authorList>
            <person name="Terfehr D."/>
            <person name="Dahlmann T.A."/>
            <person name="Specht T."/>
            <person name="Zadra I."/>
            <person name="Kuernsteiner H."/>
            <person name="Kueck U."/>
        </authorList>
    </citation>
    <scope>NUCLEOTIDE SEQUENCE [LARGE SCALE GENOMIC DNA]</scope>
    <source>
        <strain evidence="3">ATCC 11550 / CBS 779.69 / DSM 880 / IAM 14645 / JCM 23072 / IMI 49137</strain>
    </source>
</reference>
<comment type="caution">
    <text evidence="2">The sequence shown here is derived from an EMBL/GenBank/DDBJ whole genome shotgun (WGS) entry which is preliminary data.</text>
</comment>
<organism evidence="2 3">
    <name type="scientific">Hapsidospora chrysogenum (strain ATCC 11550 / CBS 779.69 / DSM 880 / IAM 14645 / JCM 23072 / IMI 49137)</name>
    <name type="common">Acremonium chrysogenum</name>
    <dbReference type="NCBI Taxonomy" id="857340"/>
    <lineage>
        <taxon>Eukaryota</taxon>
        <taxon>Fungi</taxon>
        <taxon>Dikarya</taxon>
        <taxon>Ascomycota</taxon>
        <taxon>Pezizomycotina</taxon>
        <taxon>Sordariomycetes</taxon>
        <taxon>Hypocreomycetidae</taxon>
        <taxon>Hypocreales</taxon>
        <taxon>Bionectriaceae</taxon>
        <taxon>Hapsidospora</taxon>
    </lineage>
</organism>
<accession>A0A086T4U9</accession>
<proteinExistence type="predicted"/>
<evidence type="ECO:0000256" key="1">
    <source>
        <dbReference type="SAM" id="MobiDB-lite"/>
    </source>
</evidence>
<feature type="region of interest" description="Disordered" evidence="1">
    <location>
        <begin position="1"/>
        <end position="37"/>
    </location>
</feature>
<evidence type="ECO:0000313" key="2">
    <source>
        <dbReference type="EMBL" id="KFH44381.1"/>
    </source>
</evidence>
<dbReference type="EMBL" id="JPKY01000049">
    <property type="protein sequence ID" value="KFH44381.1"/>
    <property type="molecule type" value="Genomic_DNA"/>
</dbReference>
<feature type="region of interest" description="Disordered" evidence="1">
    <location>
        <begin position="58"/>
        <end position="80"/>
    </location>
</feature>
<protein>
    <submittedName>
        <fullName evidence="2">Uncharacterized protein</fullName>
    </submittedName>
</protein>